<dbReference type="AlphaFoldDB" id="W7CYY7"/>
<evidence type="ECO:0000313" key="1">
    <source>
        <dbReference type="EMBL" id="EUJ41960.1"/>
    </source>
</evidence>
<dbReference type="RefSeq" id="WP_035312966.1">
    <property type="nucleotide sequence ID" value="NZ_AODH01000004.1"/>
</dbReference>
<reference evidence="1 2" key="1">
    <citation type="submission" date="2012-12" db="EMBL/GenBank/DDBJ databases">
        <title>Novel taxa of Listeriaceae from agricultural environments in the United States.</title>
        <authorList>
            <person name="den Bakker H.C."/>
            <person name="Allred A."/>
            <person name="Warchocki S."/>
            <person name="Wright E.M."/>
            <person name="Burrell A."/>
            <person name="Nightingale K.K."/>
            <person name="Kephart D."/>
            <person name="Wiedmann M."/>
        </authorList>
    </citation>
    <scope>NUCLEOTIDE SEQUENCE [LARGE SCALE GENOMIC DNA]</scope>
    <source>
        <strain evidence="1 2">FSL F6-1037</strain>
    </source>
</reference>
<sequence length="122" mass="13743">MKLNHECVRDVLMAIEEQANTTLSLQSLNFPTVYTENEIIYTLEKLKEANFVNVTFKYASNKLYSCRISSLTWDGHAFLDTIRDDTVWAKTKSATEKLTSVSLNMLSSIGSEIVVKLLSGTN</sequence>
<dbReference type="Pfam" id="PF10711">
    <property type="entry name" value="DUF2513"/>
    <property type="match status" value="1"/>
</dbReference>
<evidence type="ECO:0000313" key="2">
    <source>
        <dbReference type="Proteomes" id="UP000019243"/>
    </source>
</evidence>
<protein>
    <recommendedName>
        <fullName evidence="3">DUF2513 domain-containing protein</fullName>
    </recommendedName>
</protein>
<accession>W7CYY7</accession>
<organism evidence="1 2">
    <name type="scientific">Brochothrix campestris FSL F6-1037</name>
    <dbReference type="NCBI Taxonomy" id="1265861"/>
    <lineage>
        <taxon>Bacteria</taxon>
        <taxon>Bacillati</taxon>
        <taxon>Bacillota</taxon>
        <taxon>Bacilli</taxon>
        <taxon>Bacillales</taxon>
        <taxon>Listeriaceae</taxon>
        <taxon>Brochothrix</taxon>
    </lineage>
</organism>
<dbReference type="InterPro" id="IPR019650">
    <property type="entry name" value="DUF2513"/>
</dbReference>
<dbReference type="STRING" id="1265861.BCAMP_01075"/>
<evidence type="ECO:0008006" key="3">
    <source>
        <dbReference type="Google" id="ProtNLM"/>
    </source>
</evidence>
<dbReference type="Proteomes" id="UP000019243">
    <property type="component" value="Unassembled WGS sequence"/>
</dbReference>
<name>W7CYY7_9LIST</name>
<gene>
    <name evidence="1" type="ORF">BCAMP_01075</name>
</gene>
<dbReference type="OrthoDB" id="6960201at2"/>
<comment type="caution">
    <text evidence="1">The sequence shown here is derived from an EMBL/GenBank/DDBJ whole genome shotgun (WGS) entry which is preliminary data.</text>
</comment>
<dbReference type="EMBL" id="AODH01000004">
    <property type="protein sequence ID" value="EUJ41960.1"/>
    <property type="molecule type" value="Genomic_DNA"/>
</dbReference>
<proteinExistence type="predicted"/>
<keyword evidence="2" id="KW-1185">Reference proteome</keyword>